<name>A0A2K3P7P0_TRIPR</name>
<reference evidence="1 2" key="2">
    <citation type="journal article" date="2017" name="Front. Plant Sci.">
        <title>Gene Classification and Mining of Molecular Markers Useful in Red Clover (Trifolium pratense) Breeding.</title>
        <authorList>
            <person name="Istvanek J."/>
            <person name="Dluhosova J."/>
            <person name="Dluhos P."/>
            <person name="Patkova L."/>
            <person name="Nedelnik J."/>
            <person name="Repkova J."/>
        </authorList>
    </citation>
    <scope>NUCLEOTIDE SEQUENCE [LARGE SCALE GENOMIC DNA]</scope>
    <source>
        <strain evidence="2">cv. Tatra</strain>
        <tissue evidence="1">Young leaves</tissue>
    </source>
</reference>
<feature type="non-terminal residue" evidence="1">
    <location>
        <position position="1"/>
    </location>
</feature>
<dbReference type="Proteomes" id="UP000236291">
    <property type="component" value="Unassembled WGS sequence"/>
</dbReference>
<dbReference type="EMBL" id="ASHM01004446">
    <property type="protein sequence ID" value="PNY11300.1"/>
    <property type="molecule type" value="Genomic_DNA"/>
</dbReference>
<accession>A0A2K3P7P0</accession>
<evidence type="ECO:0000313" key="1">
    <source>
        <dbReference type="EMBL" id="PNY11300.1"/>
    </source>
</evidence>
<organism evidence="1 2">
    <name type="scientific">Trifolium pratense</name>
    <name type="common">Red clover</name>
    <dbReference type="NCBI Taxonomy" id="57577"/>
    <lineage>
        <taxon>Eukaryota</taxon>
        <taxon>Viridiplantae</taxon>
        <taxon>Streptophyta</taxon>
        <taxon>Embryophyta</taxon>
        <taxon>Tracheophyta</taxon>
        <taxon>Spermatophyta</taxon>
        <taxon>Magnoliopsida</taxon>
        <taxon>eudicotyledons</taxon>
        <taxon>Gunneridae</taxon>
        <taxon>Pentapetalae</taxon>
        <taxon>rosids</taxon>
        <taxon>fabids</taxon>
        <taxon>Fabales</taxon>
        <taxon>Fabaceae</taxon>
        <taxon>Papilionoideae</taxon>
        <taxon>50 kb inversion clade</taxon>
        <taxon>NPAAA clade</taxon>
        <taxon>Hologalegina</taxon>
        <taxon>IRL clade</taxon>
        <taxon>Trifolieae</taxon>
        <taxon>Trifolium</taxon>
    </lineage>
</organism>
<evidence type="ECO:0000313" key="2">
    <source>
        <dbReference type="Proteomes" id="UP000236291"/>
    </source>
</evidence>
<proteinExistence type="predicted"/>
<reference evidence="1 2" key="1">
    <citation type="journal article" date="2014" name="Am. J. Bot.">
        <title>Genome assembly and annotation for red clover (Trifolium pratense; Fabaceae).</title>
        <authorList>
            <person name="Istvanek J."/>
            <person name="Jaros M."/>
            <person name="Krenek A."/>
            <person name="Repkova J."/>
        </authorList>
    </citation>
    <scope>NUCLEOTIDE SEQUENCE [LARGE SCALE GENOMIC DNA]</scope>
    <source>
        <strain evidence="2">cv. Tatra</strain>
        <tissue evidence="1">Young leaves</tissue>
    </source>
</reference>
<gene>
    <name evidence="1" type="ORF">L195_g007904</name>
</gene>
<comment type="caution">
    <text evidence="1">The sequence shown here is derived from an EMBL/GenBank/DDBJ whole genome shotgun (WGS) entry which is preliminary data.</text>
</comment>
<protein>
    <submittedName>
        <fullName evidence="1">Uncharacterized protein</fullName>
    </submittedName>
</protein>
<sequence>GEQISKLLKEKDEAVSAVGTLGEEKTRLENDVNDLQLYVATQYDEGFSYALEQVKMIFPDLDAGHLSEADAMNRIVDGKLVPYTPPQ</sequence>
<dbReference type="AlphaFoldDB" id="A0A2K3P7P0"/>